<dbReference type="PROSITE" id="PS00061">
    <property type="entry name" value="ADH_SHORT"/>
    <property type="match status" value="1"/>
</dbReference>
<comment type="similarity">
    <text evidence="1">Belongs to the short-chain dehydrogenases/reductases (SDR) family.</text>
</comment>
<evidence type="ECO:0000256" key="1">
    <source>
        <dbReference type="ARBA" id="ARBA00006484"/>
    </source>
</evidence>
<dbReference type="CDD" id="cd05233">
    <property type="entry name" value="SDR_c"/>
    <property type="match status" value="1"/>
</dbReference>
<proteinExistence type="inferred from homology"/>
<gene>
    <name evidence="3" type="ORF">H1R13_08095</name>
</gene>
<dbReference type="InterPro" id="IPR036291">
    <property type="entry name" value="NAD(P)-bd_dom_sf"/>
</dbReference>
<keyword evidence="2" id="KW-0560">Oxidoreductase</keyword>
<organism evidence="3 4">
    <name type="scientific">Streptomyces mexicanus</name>
    <dbReference type="NCBI Taxonomy" id="178566"/>
    <lineage>
        <taxon>Bacteria</taxon>
        <taxon>Bacillati</taxon>
        <taxon>Actinomycetota</taxon>
        <taxon>Actinomycetes</taxon>
        <taxon>Kitasatosporales</taxon>
        <taxon>Streptomycetaceae</taxon>
        <taxon>Streptomyces</taxon>
    </lineage>
</organism>
<accession>A0A7X1HXR3</accession>
<dbReference type="Pfam" id="PF13561">
    <property type="entry name" value="adh_short_C2"/>
    <property type="match status" value="1"/>
</dbReference>
<dbReference type="Proteomes" id="UP000517694">
    <property type="component" value="Unassembled WGS sequence"/>
</dbReference>
<protein>
    <submittedName>
        <fullName evidence="3">SDR family oxidoreductase</fullName>
    </submittedName>
</protein>
<dbReference type="AlphaFoldDB" id="A0A7X1HXR3"/>
<dbReference type="PANTHER" id="PTHR42760:SF133">
    <property type="entry name" value="3-OXOACYL-[ACYL-CARRIER-PROTEIN] REDUCTASE"/>
    <property type="match status" value="1"/>
</dbReference>
<dbReference type="PANTHER" id="PTHR42760">
    <property type="entry name" value="SHORT-CHAIN DEHYDROGENASES/REDUCTASES FAMILY MEMBER"/>
    <property type="match status" value="1"/>
</dbReference>
<dbReference type="EMBL" id="JACMHY010000002">
    <property type="protein sequence ID" value="MBC2864961.1"/>
    <property type="molecule type" value="Genomic_DNA"/>
</dbReference>
<dbReference type="OrthoDB" id="286404at2"/>
<dbReference type="InterPro" id="IPR020904">
    <property type="entry name" value="Sc_DH/Rdtase_CS"/>
</dbReference>
<reference evidence="3 4" key="1">
    <citation type="submission" date="2020-08" db="EMBL/GenBank/DDBJ databases">
        <title>Whole-Genome Sequence of French Clinical Streptomyces mexicanus Strain Q0842.</title>
        <authorList>
            <person name="Boxberger M."/>
            <person name="La Scola B."/>
        </authorList>
    </citation>
    <scope>NUCLEOTIDE SEQUENCE [LARGE SCALE GENOMIC DNA]</scope>
    <source>
        <strain evidence="3 4">Marseille-Q0842</strain>
    </source>
</reference>
<sequence length="265" mass="28066">MSENPTYVESTPDYPGLLRLDGKHVVVLGGGQGIGRQTCLAAASVGARVTVVDAEHDRAKSVAEEIDGLALTADATRRSDMERVFANAVERFGPPHGLADIIGVAGWTPLAECSDDDWQRALDLNLKHAFLAVQLGYKAMAESGSIVLVGSVSGFRSSPNHAGYGAAKAGIMNLAGTAAVEFGPRVRVNVVAPGQTITPRMAVRHPEPGYYEERGKLVPLQRVGEPRDIASAILFFLSPLSQWVTGQTLVVDGGSGRLYQYGGIK</sequence>
<dbReference type="InterPro" id="IPR002347">
    <property type="entry name" value="SDR_fam"/>
</dbReference>
<dbReference type="GO" id="GO:0048038">
    <property type="term" value="F:quinone binding"/>
    <property type="evidence" value="ECO:0007669"/>
    <property type="project" value="TreeGrafter"/>
</dbReference>
<evidence type="ECO:0000256" key="2">
    <source>
        <dbReference type="ARBA" id="ARBA00023002"/>
    </source>
</evidence>
<dbReference type="Gene3D" id="3.40.50.720">
    <property type="entry name" value="NAD(P)-binding Rossmann-like Domain"/>
    <property type="match status" value="1"/>
</dbReference>
<keyword evidence="4" id="KW-1185">Reference proteome</keyword>
<dbReference type="FunFam" id="3.40.50.720:FF:000084">
    <property type="entry name" value="Short-chain dehydrogenase reductase"/>
    <property type="match status" value="1"/>
</dbReference>
<evidence type="ECO:0000313" key="3">
    <source>
        <dbReference type="EMBL" id="MBC2864961.1"/>
    </source>
</evidence>
<dbReference type="PRINTS" id="PR00081">
    <property type="entry name" value="GDHRDH"/>
</dbReference>
<dbReference type="RefSeq" id="WP_159663459.1">
    <property type="nucleotide sequence ID" value="NZ_JACMHY010000002.1"/>
</dbReference>
<comment type="caution">
    <text evidence="3">The sequence shown here is derived from an EMBL/GenBank/DDBJ whole genome shotgun (WGS) entry which is preliminary data.</text>
</comment>
<name>A0A7X1HXR3_9ACTN</name>
<evidence type="ECO:0000313" key="4">
    <source>
        <dbReference type="Proteomes" id="UP000517694"/>
    </source>
</evidence>
<dbReference type="GO" id="GO:0016616">
    <property type="term" value="F:oxidoreductase activity, acting on the CH-OH group of donors, NAD or NADP as acceptor"/>
    <property type="evidence" value="ECO:0007669"/>
    <property type="project" value="TreeGrafter"/>
</dbReference>
<dbReference type="SUPFAM" id="SSF51735">
    <property type="entry name" value="NAD(P)-binding Rossmann-fold domains"/>
    <property type="match status" value="1"/>
</dbReference>
<dbReference type="GO" id="GO:0006633">
    <property type="term" value="P:fatty acid biosynthetic process"/>
    <property type="evidence" value="ECO:0007669"/>
    <property type="project" value="TreeGrafter"/>
</dbReference>